<evidence type="ECO:0000256" key="4">
    <source>
        <dbReference type="ARBA" id="ARBA00022840"/>
    </source>
</evidence>
<dbReference type="CDD" id="cd03257">
    <property type="entry name" value="ABC_NikE_OppD_transporters"/>
    <property type="match status" value="2"/>
</dbReference>
<dbReference type="SMART" id="SM00382">
    <property type="entry name" value="AAA"/>
    <property type="match status" value="2"/>
</dbReference>
<dbReference type="GO" id="GO:0015833">
    <property type="term" value="P:peptide transport"/>
    <property type="evidence" value="ECO:0007669"/>
    <property type="project" value="InterPro"/>
</dbReference>
<dbReference type="EC" id="3.6.3.31" evidence="6"/>
<dbReference type="SUPFAM" id="SSF52540">
    <property type="entry name" value="P-loop containing nucleoside triphosphate hydrolases"/>
    <property type="match status" value="2"/>
</dbReference>
<dbReference type="KEGG" id="tae:TepiRe1_0371"/>
<dbReference type="NCBIfam" id="TIGR01727">
    <property type="entry name" value="oligo_HPY"/>
    <property type="match status" value="1"/>
</dbReference>
<dbReference type="PROSITE" id="PS00211">
    <property type="entry name" value="ABC_TRANSPORTER_1"/>
    <property type="match status" value="2"/>
</dbReference>
<organism evidence="6 7">
    <name type="scientific">Tepidanaerobacter acetatoxydans (strain DSM 21804 / JCM 16047 / Re1)</name>
    <dbReference type="NCBI Taxonomy" id="1209989"/>
    <lineage>
        <taxon>Bacteria</taxon>
        <taxon>Bacillati</taxon>
        <taxon>Bacillota</taxon>
        <taxon>Clostridia</taxon>
        <taxon>Thermosediminibacterales</taxon>
        <taxon>Tepidanaerobacteraceae</taxon>
        <taxon>Tepidanaerobacter</taxon>
    </lineage>
</organism>
<dbReference type="InterPro" id="IPR003439">
    <property type="entry name" value="ABC_transporter-like_ATP-bd"/>
</dbReference>
<dbReference type="PATRIC" id="fig|1209989.3.peg.389"/>
<gene>
    <name evidence="6" type="ordered locus">TEPIRE1_0371</name>
</gene>
<dbReference type="NCBIfam" id="NF010167">
    <property type="entry name" value="PRK13648.1"/>
    <property type="match status" value="2"/>
</dbReference>
<dbReference type="InterPro" id="IPR003593">
    <property type="entry name" value="AAA+_ATPase"/>
</dbReference>
<evidence type="ECO:0000313" key="7">
    <source>
        <dbReference type="Proteomes" id="UP000010802"/>
    </source>
</evidence>
<dbReference type="GO" id="GO:0005524">
    <property type="term" value="F:ATP binding"/>
    <property type="evidence" value="ECO:0007669"/>
    <property type="project" value="UniProtKB-KW"/>
</dbReference>
<feature type="domain" description="ABC transporter" evidence="5">
    <location>
        <begin position="316"/>
        <end position="558"/>
    </location>
</feature>
<dbReference type="PROSITE" id="PS50893">
    <property type="entry name" value="ABC_TRANSPORTER_2"/>
    <property type="match status" value="2"/>
</dbReference>
<keyword evidence="7" id="KW-1185">Reference proteome</keyword>
<dbReference type="NCBIfam" id="NF007739">
    <property type="entry name" value="PRK10419.1"/>
    <property type="match status" value="2"/>
</dbReference>
<dbReference type="InterPro" id="IPR017871">
    <property type="entry name" value="ABC_transporter-like_CS"/>
</dbReference>
<dbReference type="STRING" id="1209989.TepRe1_0334"/>
<keyword evidence="4" id="KW-0067">ATP-binding</keyword>
<dbReference type="HOGENOM" id="CLU_000604_86_2_9"/>
<dbReference type="Proteomes" id="UP000010802">
    <property type="component" value="Chromosome"/>
</dbReference>
<dbReference type="PANTHER" id="PTHR43776">
    <property type="entry name" value="TRANSPORT ATP-BINDING PROTEIN"/>
    <property type="match status" value="1"/>
</dbReference>
<evidence type="ECO:0000313" key="6">
    <source>
        <dbReference type="EMBL" id="CCP25049.1"/>
    </source>
</evidence>
<dbReference type="AlphaFoldDB" id="F4LU11"/>
<dbReference type="InterPro" id="IPR027417">
    <property type="entry name" value="P-loop_NTPase"/>
</dbReference>
<dbReference type="KEGG" id="tep:TepRe1_0334"/>
<dbReference type="NCBIfam" id="NF008453">
    <property type="entry name" value="PRK11308.1"/>
    <property type="match status" value="2"/>
</dbReference>
<feature type="domain" description="ABC transporter" evidence="5">
    <location>
        <begin position="2"/>
        <end position="249"/>
    </location>
</feature>
<evidence type="ECO:0000256" key="3">
    <source>
        <dbReference type="ARBA" id="ARBA00022741"/>
    </source>
</evidence>
<evidence type="ECO:0000256" key="2">
    <source>
        <dbReference type="ARBA" id="ARBA00022448"/>
    </source>
</evidence>
<dbReference type="Gene3D" id="3.40.50.300">
    <property type="entry name" value="P-loop containing nucleotide triphosphate hydrolases"/>
    <property type="match status" value="2"/>
</dbReference>
<dbReference type="EC" id="3.6.3.24" evidence="6"/>
<accession>F4LU11</accession>
<keyword evidence="2" id="KW-0813">Transport</keyword>
<protein>
    <submittedName>
        <fullName evidence="6">Oligopeptide/dipeptide ABC transporter, ATPase subunit</fullName>
        <ecNumber evidence="6">3.6.3.24</ecNumber>
        <ecNumber evidence="6">3.6.3.31</ecNumber>
    </submittedName>
</protein>
<reference evidence="7" key="1">
    <citation type="journal article" date="2013" name="Genome Announc.">
        <title>First genome sequence of a syntrophic acetate-oxidizing bacterium, Tepidanaerobacter acetatoxydans strain Re1.</title>
        <authorList>
            <person name="Manzoor S."/>
            <person name="Bongcam-Rudloff E."/>
            <person name="Schnurer A."/>
            <person name="Muller B."/>
        </authorList>
    </citation>
    <scope>NUCLEOTIDE SEQUENCE [LARGE SCALE GENOMIC DNA]</scope>
    <source>
        <strain evidence="7">Re1</strain>
    </source>
</reference>
<dbReference type="eggNOG" id="COG4172">
    <property type="taxonomic scope" value="Bacteria"/>
</dbReference>
<dbReference type="InterPro" id="IPR013563">
    <property type="entry name" value="Oligopep_ABC_C"/>
</dbReference>
<dbReference type="Pfam" id="PF00005">
    <property type="entry name" value="ABC_tran"/>
    <property type="match status" value="2"/>
</dbReference>
<evidence type="ECO:0000256" key="1">
    <source>
        <dbReference type="ARBA" id="ARBA00005417"/>
    </source>
</evidence>
<dbReference type="GO" id="GO:0055085">
    <property type="term" value="P:transmembrane transport"/>
    <property type="evidence" value="ECO:0007669"/>
    <property type="project" value="UniProtKB-ARBA"/>
</dbReference>
<dbReference type="EMBL" id="HF563609">
    <property type="protein sequence ID" value="CCP25049.1"/>
    <property type="molecule type" value="Genomic_DNA"/>
</dbReference>
<evidence type="ECO:0000259" key="5">
    <source>
        <dbReference type="PROSITE" id="PS50893"/>
    </source>
</evidence>
<name>F4LU11_TEPAE</name>
<dbReference type="GO" id="GO:0016887">
    <property type="term" value="F:ATP hydrolysis activity"/>
    <property type="evidence" value="ECO:0007669"/>
    <property type="project" value="InterPro"/>
</dbReference>
<dbReference type="FunFam" id="3.40.50.300:FF:000016">
    <property type="entry name" value="Oligopeptide ABC transporter ATP-binding component"/>
    <property type="match status" value="1"/>
</dbReference>
<proteinExistence type="inferred from homology"/>
<accession>L0RXW5</accession>
<dbReference type="Pfam" id="PF08352">
    <property type="entry name" value="oligo_HPY"/>
    <property type="match status" value="1"/>
</dbReference>
<keyword evidence="6" id="KW-0378">Hydrolase</keyword>
<keyword evidence="3" id="KW-0547">Nucleotide-binding</keyword>
<comment type="similarity">
    <text evidence="1">Belongs to the ABC transporter superfamily.</text>
</comment>
<dbReference type="InterPro" id="IPR050319">
    <property type="entry name" value="ABC_transp_ATP-bind"/>
</dbReference>
<dbReference type="OrthoDB" id="9779287at2"/>
<sequence>MLKVENLSVTYSGDGQKTHAVREVSFSLEQGQSMGIIGESGSGKTTLGLAIMGILSSTAKVTGTIEYNKINLRELSASQPDMYRWKHIAMVFQNGLDILNPLMTINEQIKECIIRHLKIKNHEADSRVKELLEQVGLDASVADNLPHQLSGGMRQRVLIAMALACDPKVLIVDEPTSSLDAISKAEIIELLSRLQHQKRFAMIVISHDFSVITRLASKMCVMYRGCILEEGLTRDILENPLHPYTRGLINSSPSLNPYQDLWGIPRAGEATTDEGCSFFPRCSQRSQICKNQKPKLEYASLERKVACNQGGIITLLEAWGINKTYSFKGNKICACKDCHMSIRAGEIIALIGQSGSGKTTLASILSGYLEPESGNIEFLGQTIKQHEFTSKPKGIQMVFQDPFSSINDQFTVLQAVKEPLDILKLYNTDERTSRVKQALIDVELASDDTFLNRRCFTLSGGQRQRVAIARSLVLEPRLLIADEISSMLDPSTQANILRLLKGLQNTLGFAMIYITHDLDIARKIADKLYIMHKGEIVETGPAWKVFDNPKSEYTRKLMNKAGLA</sequence>
<dbReference type="RefSeq" id="WP_013777460.1">
    <property type="nucleotide sequence ID" value="NC_015519.1"/>
</dbReference>